<proteinExistence type="predicted"/>
<accession>A0ACC3NNN7</accession>
<reference evidence="1" key="1">
    <citation type="submission" date="2023-07" db="EMBL/GenBank/DDBJ databases">
        <title>Black Yeasts Isolated from many extreme environments.</title>
        <authorList>
            <person name="Coleine C."/>
            <person name="Stajich J.E."/>
            <person name="Selbmann L."/>
        </authorList>
    </citation>
    <scope>NUCLEOTIDE SEQUENCE</scope>
    <source>
        <strain evidence="1">CCFEE 5714</strain>
    </source>
</reference>
<evidence type="ECO:0000313" key="2">
    <source>
        <dbReference type="Proteomes" id="UP001281147"/>
    </source>
</evidence>
<protein>
    <submittedName>
        <fullName evidence="1">Uncharacterized protein</fullName>
    </submittedName>
</protein>
<keyword evidence="2" id="KW-1185">Reference proteome</keyword>
<dbReference type="Proteomes" id="UP001281147">
    <property type="component" value="Unassembled WGS sequence"/>
</dbReference>
<comment type="caution">
    <text evidence="1">The sequence shown here is derived from an EMBL/GenBank/DDBJ whole genome shotgun (WGS) entry which is preliminary data.</text>
</comment>
<sequence length="358" mass="40176">MASFQDQRSYLLNELGFFNAVRETLVAQFCSLKCRSTDMTEDRELCVTQLGRNYAISNIHRSVEWMNMAPGRVLGVIFASRLDEAAEALEIAREEALKAEALIADLTAALERCEKAPAMVALQFRLTQVEEIRGGLHVFWLSLKRRYIAIDPSVRHNPYMPINVSGLGDVEFVILSPADTHSHKMARQLHHTCCLAHRAMEDGYLKEIEHFVWNAEFEAEELEEYLKMIEGVVESYSQMEERAFAKPAVQIASNGIDTPMDTPESNGYDGLLQPRFRFGLKDSKGAMQQPPQFASSLPRPPSPLKQASRWQTQQGGADGPFTVVDQDGYGPSTTTPADPTIERWVSGLPNSNEEFSFL</sequence>
<name>A0ACC3NNN7_9PEZI</name>
<evidence type="ECO:0000313" key="1">
    <source>
        <dbReference type="EMBL" id="KAK3719942.1"/>
    </source>
</evidence>
<dbReference type="EMBL" id="JAUTXU010000024">
    <property type="protein sequence ID" value="KAK3719942.1"/>
    <property type="molecule type" value="Genomic_DNA"/>
</dbReference>
<gene>
    <name evidence="1" type="ORF">LTR37_004065</name>
</gene>
<organism evidence="1 2">
    <name type="scientific">Vermiconidia calcicola</name>
    <dbReference type="NCBI Taxonomy" id="1690605"/>
    <lineage>
        <taxon>Eukaryota</taxon>
        <taxon>Fungi</taxon>
        <taxon>Dikarya</taxon>
        <taxon>Ascomycota</taxon>
        <taxon>Pezizomycotina</taxon>
        <taxon>Dothideomycetes</taxon>
        <taxon>Dothideomycetidae</taxon>
        <taxon>Mycosphaerellales</taxon>
        <taxon>Extremaceae</taxon>
        <taxon>Vermiconidia</taxon>
    </lineage>
</organism>